<dbReference type="Proteomes" id="UP000255066">
    <property type="component" value="Unassembled WGS sequence"/>
</dbReference>
<evidence type="ECO:0000313" key="3">
    <source>
        <dbReference type="Proteomes" id="UP000054735"/>
    </source>
</evidence>
<dbReference type="AlphaFoldDB" id="A0A378I847"/>
<evidence type="ECO:0000313" key="4">
    <source>
        <dbReference type="Proteomes" id="UP000255066"/>
    </source>
</evidence>
<dbReference type="EMBL" id="LNXT01000021">
    <property type="protein sequence ID" value="KTC71502.1"/>
    <property type="molecule type" value="Genomic_DNA"/>
</dbReference>
<proteinExistence type="predicted"/>
<accession>A0A378I847</accession>
<dbReference type="EMBL" id="UGNW01000001">
    <property type="protein sequence ID" value="STX30890.1"/>
    <property type="molecule type" value="Genomic_DNA"/>
</dbReference>
<keyword evidence="3" id="KW-1185">Reference proteome</keyword>
<protein>
    <submittedName>
        <fullName evidence="2">Uncharacterized protein</fullName>
    </submittedName>
</protein>
<dbReference type="RefSeq" id="WP_058523711.1">
    <property type="nucleotide sequence ID" value="NZ_CAAAHV010000019.1"/>
</dbReference>
<evidence type="ECO:0000313" key="2">
    <source>
        <dbReference type="EMBL" id="STX30890.1"/>
    </source>
</evidence>
<reference evidence="1 3" key="1">
    <citation type="submission" date="2015-11" db="EMBL/GenBank/DDBJ databases">
        <title>Genomic analysis of 38 Legionella species identifies large and diverse effector repertoires.</title>
        <authorList>
            <person name="Burstein D."/>
            <person name="Amaro F."/>
            <person name="Zusman T."/>
            <person name="Lifshitz Z."/>
            <person name="Cohen O."/>
            <person name="Gilbert J.A."/>
            <person name="Pupko T."/>
            <person name="Shuman H.A."/>
            <person name="Segal G."/>
        </authorList>
    </citation>
    <scope>NUCLEOTIDE SEQUENCE [LARGE SCALE GENOMIC DNA]</scope>
    <source>
        <strain evidence="1 3">CDC#1407-AL-14</strain>
    </source>
</reference>
<organism evidence="2 4">
    <name type="scientific">Legionella birminghamensis</name>
    <dbReference type="NCBI Taxonomy" id="28083"/>
    <lineage>
        <taxon>Bacteria</taxon>
        <taxon>Pseudomonadati</taxon>
        <taxon>Pseudomonadota</taxon>
        <taxon>Gammaproteobacteria</taxon>
        <taxon>Legionellales</taxon>
        <taxon>Legionellaceae</taxon>
        <taxon>Legionella</taxon>
    </lineage>
</organism>
<sequence>MSKKNHKPAAKGQDFEYVEEYDFSDEEFMDDVMDVDGFMAHAAETLKSAQSTALELTRLALQYAKNVDEDKVFELFRRAAEEINEIYG</sequence>
<dbReference type="Proteomes" id="UP000054735">
    <property type="component" value="Unassembled WGS sequence"/>
</dbReference>
<evidence type="ECO:0000313" key="1">
    <source>
        <dbReference type="EMBL" id="KTC71502.1"/>
    </source>
</evidence>
<reference evidence="2 4" key="2">
    <citation type="submission" date="2018-06" db="EMBL/GenBank/DDBJ databases">
        <authorList>
            <consortium name="Pathogen Informatics"/>
            <person name="Doyle S."/>
        </authorList>
    </citation>
    <scope>NUCLEOTIDE SEQUENCE [LARGE SCALE GENOMIC DNA]</scope>
    <source>
        <strain evidence="2 4">NCTC12437</strain>
    </source>
</reference>
<dbReference type="OrthoDB" id="9939681at2"/>
<name>A0A378I847_9GAMM</name>
<gene>
    <name evidence="1" type="ORF">Lbir_1654</name>
    <name evidence="2" type="ORF">NCTC12437_00657</name>
</gene>